<dbReference type="GO" id="GO:0006508">
    <property type="term" value="P:proteolysis"/>
    <property type="evidence" value="ECO:0007669"/>
    <property type="project" value="InterPro"/>
</dbReference>
<dbReference type="GO" id="GO:0004222">
    <property type="term" value="F:metalloendopeptidase activity"/>
    <property type="evidence" value="ECO:0007669"/>
    <property type="project" value="InterPro"/>
</dbReference>
<dbReference type="InterPro" id="IPR001506">
    <property type="entry name" value="Peptidase_M12A"/>
</dbReference>
<evidence type="ECO:0000256" key="2">
    <source>
        <dbReference type="SAM" id="MobiDB-lite"/>
    </source>
</evidence>
<accession>A0A183EUX0</accession>
<dbReference type="OrthoDB" id="291007at2759"/>
<evidence type="ECO:0000256" key="1">
    <source>
        <dbReference type="PROSITE-ProRule" id="PRU01211"/>
    </source>
</evidence>
<evidence type="ECO:0000313" key="4">
    <source>
        <dbReference type="EMBL" id="VDN43293.1"/>
    </source>
</evidence>
<organism evidence="6">
    <name type="scientific">Gongylonema pulchrum</name>
    <dbReference type="NCBI Taxonomy" id="637853"/>
    <lineage>
        <taxon>Eukaryota</taxon>
        <taxon>Metazoa</taxon>
        <taxon>Ecdysozoa</taxon>
        <taxon>Nematoda</taxon>
        <taxon>Chromadorea</taxon>
        <taxon>Rhabditida</taxon>
        <taxon>Spirurina</taxon>
        <taxon>Spiruromorpha</taxon>
        <taxon>Spiruroidea</taxon>
        <taxon>Gongylonematidae</taxon>
        <taxon>Gongylonema</taxon>
    </lineage>
</organism>
<evidence type="ECO:0000259" key="3">
    <source>
        <dbReference type="PROSITE" id="PS51864"/>
    </source>
</evidence>
<evidence type="ECO:0000313" key="5">
    <source>
        <dbReference type="Proteomes" id="UP000271098"/>
    </source>
</evidence>
<dbReference type="WBParaSite" id="GPUH_0002479101-mRNA-1">
    <property type="protein sequence ID" value="GPUH_0002479101-mRNA-1"/>
    <property type="gene ID" value="GPUH_0002479101"/>
</dbReference>
<proteinExistence type="predicted"/>
<dbReference type="AlphaFoldDB" id="A0A183EUX0"/>
<protein>
    <submittedName>
        <fullName evidence="6">Peptidase M12A domain-containing protein</fullName>
    </submittedName>
</protein>
<dbReference type="EMBL" id="UYRT01102405">
    <property type="protein sequence ID" value="VDN43293.1"/>
    <property type="molecule type" value="Genomic_DNA"/>
</dbReference>
<feature type="region of interest" description="Disordered" evidence="2">
    <location>
        <begin position="23"/>
        <end position="53"/>
    </location>
</feature>
<name>A0A183EUX0_9BILA</name>
<reference evidence="4 5" key="2">
    <citation type="submission" date="2018-11" db="EMBL/GenBank/DDBJ databases">
        <authorList>
            <consortium name="Pathogen Informatics"/>
        </authorList>
    </citation>
    <scope>NUCLEOTIDE SEQUENCE [LARGE SCALE GENOMIC DNA]</scope>
</reference>
<keyword evidence="5" id="KW-1185">Reference proteome</keyword>
<gene>
    <name evidence="4" type="ORF">GPUH_LOCUS24764</name>
</gene>
<sequence>MGQRESFSEIDVRKINKLYNCPLKPDQKTVPTKKPERKNIDDDSDDEEFPTLKPTGIPFKVRFFQKQPFDEIDSMWQNFINRHQNLITRPRFFYKPRMPKPPEQRFWMPHASDVTGKMISHAGPSYPRPFSPEPFGGRWIKIRHIMNQR</sequence>
<reference evidence="6" key="1">
    <citation type="submission" date="2016-06" db="UniProtKB">
        <authorList>
            <consortium name="WormBaseParasite"/>
        </authorList>
    </citation>
    <scope>IDENTIFICATION</scope>
</reference>
<feature type="domain" description="Peptidase M12A" evidence="3">
    <location>
        <begin position="1"/>
        <end position="22"/>
    </location>
</feature>
<dbReference type="PROSITE" id="PS51864">
    <property type="entry name" value="ASTACIN"/>
    <property type="match status" value="1"/>
</dbReference>
<dbReference type="Proteomes" id="UP000271098">
    <property type="component" value="Unassembled WGS sequence"/>
</dbReference>
<comment type="caution">
    <text evidence="1">Lacks conserved residue(s) required for the propagation of feature annotation.</text>
</comment>
<evidence type="ECO:0000313" key="6">
    <source>
        <dbReference type="WBParaSite" id="GPUH_0002479101-mRNA-1"/>
    </source>
</evidence>